<feature type="transmembrane region" description="Helical" evidence="7">
    <location>
        <begin position="34"/>
        <end position="53"/>
    </location>
</feature>
<dbReference type="PANTHER" id="PTHR30224">
    <property type="entry name" value="ELECTRON TRANSPORT PROTEIN"/>
    <property type="match status" value="1"/>
</dbReference>
<name>A0A956RRP4_UNCEI</name>
<dbReference type="Proteomes" id="UP000697710">
    <property type="component" value="Unassembled WGS sequence"/>
</dbReference>
<evidence type="ECO:0000256" key="1">
    <source>
        <dbReference type="ARBA" id="ARBA00004236"/>
    </source>
</evidence>
<proteinExistence type="predicted"/>
<dbReference type="InterPro" id="IPR017896">
    <property type="entry name" value="4Fe4S_Fe-S-bd"/>
</dbReference>
<dbReference type="EMBL" id="JAGQHR010000494">
    <property type="protein sequence ID" value="MCA9728849.1"/>
    <property type="molecule type" value="Genomic_DNA"/>
</dbReference>
<evidence type="ECO:0000259" key="8">
    <source>
        <dbReference type="PROSITE" id="PS51379"/>
    </source>
</evidence>
<keyword evidence="6 7" id="KW-0472">Membrane</keyword>
<dbReference type="GO" id="GO:0046872">
    <property type="term" value="F:metal ion binding"/>
    <property type="evidence" value="ECO:0007669"/>
    <property type="project" value="UniProtKB-KW"/>
</dbReference>
<dbReference type="PANTHER" id="PTHR30224:SF4">
    <property type="entry name" value="ELECTRON TRANSPORT PROTEIN YCCM-RELATED"/>
    <property type="match status" value="1"/>
</dbReference>
<organism evidence="9 10">
    <name type="scientific">Eiseniibacteriota bacterium</name>
    <dbReference type="NCBI Taxonomy" id="2212470"/>
    <lineage>
        <taxon>Bacteria</taxon>
        <taxon>Candidatus Eiseniibacteriota</taxon>
    </lineage>
</organism>
<dbReference type="InterPro" id="IPR017900">
    <property type="entry name" value="4Fe4S_Fe_S_CS"/>
</dbReference>
<keyword evidence="7" id="KW-0812">Transmembrane</keyword>
<feature type="transmembrane region" description="Helical" evidence="7">
    <location>
        <begin position="98"/>
        <end position="116"/>
    </location>
</feature>
<evidence type="ECO:0000256" key="3">
    <source>
        <dbReference type="ARBA" id="ARBA00022723"/>
    </source>
</evidence>
<feature type="transmembrane region" description="Helical" evidence="7">
    <location>
        <begin position="136"/>
        <end position="157"/>
    </location>
</feature>
<keyword evidence="5" id="KW-0411">Iron-sulfur</keyword>
<evidence type="ECO:0000256" key="7">
    <source>
        <dbReference type="SAM" id="Phobius"/>
    </source>
</evidence>
<feature type="non-terminal residue" evidence="9">
    <location>
        <position position="1"/>
    </location>
</feature>
<evidence type="ECO:0000313" key="9">
    <source>
        <dbReference type="EMBL" id="MCA9728849.1"/>
    </source>
</evidence>
<dbReference type="GO" id="GO:0005886">
    <property type="term" value="C:plasma membrane"/>
    <property type="evidence" value="ECO:0007669"/>
    <property type="project" value="UniProtKB-SubCell"/>
</dbReference>
<sequence length="295" mass="32417">NEPLPVRPPGVEGYLPISGLMGVVDWVYQGTLNVIHPAATVLFLTFVAISLVLRKSFCGWVCPAGFISENLARVGRLLLGRTLRPPRWLDVPLRGLKYLLLGFFLWAIFSMTPVALRSFIESPYNQVADVKMLDFFVKMGSIGWVVLGSLVFFSVLVQGFWCRYLCPYGAVLGLFGRLSPVRVRRNEVACTDCGICDRVCGSRLPVSKRASIGSVECVGCMDCVVSCPVPQALRYGTRSRTLSPLRTGALVVAMFLVGVMAARITGHWYSGVPDAQMRHMISIMDSPAFAHPGMH</sequence>
<protein>
    <submittedName>
        <fullName evidence="9">4Fe-4S binding protein</fullName>
    </submittedName>
</protein>
<feature type="domain" description="4Fe-4S ferredoxin-type" evidence="8">
    <location>
        <begin position="208"/>
        <end position="238"/>
    </location>
</feature>
<dbReference type="InterPro" id="IPR052378">
    <property type="entry name" value="NosR_regulator"/>
</dbReference>
<comment type="subcellular location">
    <subcellularLocation>
        <location evidence="1">Cell membrane</location>
    </subcellularLocation>
</comment>
<evidence type="ECO:0000256" key="2">
    <source>
        <dbReference type="ARBA" id="ARBA00022475"/>
    </source>
</evidence>
<dbReference type="SUPFAM" id="SSF54862">
    <property type="entry name" value="4Fe-4S ferredoxins"/>
    <property type="match status" value="1"/>
</dbReference>
<dbReference type="AlphaFoldDB" id="A0A956RRP4"/>
<evidence type="ECO:0000256" key="5">
    <source>
        <dbReference type="ARBA" id="ARBA00023014"/>
    </source>
</evidence>
<dbReference type="PROSITE" id="PS00198">
    <property type="entry name" value="4FE4S_FER_1"/>
    <property type="match status" value="1"/>
</dbReference>
<dbReference type="GO" id="GO:0051536">
    <property type="term" value="F:iron-sulfur cluster binding"/>
    <property type="evidence" value="ECO:0007669"/>
    <property type="project" value="UniProtKB-KW"/>
</dbReference>
<reference evidence="9" key="1">
    <citation type="submission" date="2020-04" db="EMBL/GenBank/DDBJ databases">
        <authorList>
            <person name="Zhang T."/>
        </authorList>
    </citation>
    <scope>NUCLEOTIDE SEQUENCE</scope>
    <source>
        <strain evidence="9">HKST-UBA01</strain>
    </source>
</reference>
<keyword evidence="7" id="KW-1133">Transmembrane helix</keyword>
<gene>
    <name evidence="9" type="ORF">KC729_14255</name>
</gene>
<accession>A0A956RRP4</accession>
<comment type="caution">
    <text evidence="9">The sequence shown here is derived from an EMBL/GenBank/DDBJ whole genome shotgun (WGS) entry which is preliminary data.</text>
</comment>
<reference evidence="9" key="2">
    <citation type="journal article" date="2021" name="Microbiome">
        <title>Successional dynamics and alternative stable states in a saline activated sludge microbial community over 9 years.</title>
        <authorList>
            <person name="Wang Y."/>
            <person name="Ye J."/>
            <person name="Ju F."/>
            <person name="Liu L."/>
            <person name="Boyd J.A."/>
            <person name="Deng Y."/>
            <person name="Parks D.H."/>
            <person name="Jiang X."/>
            <person name="Yin X."/>
            <person name="Woodcroft B.J."/>
            <person name="Tyson G.W."/>
            <person name="Hugenholtz P."/>
            <person name="Polz M.F."/>
            <person name="Zhang T."/>
        </authorList>
    </citation>
    <scope>NUCLEOTIDE SEQUENCE</scope>
    <source>
        <strain evidence="9">HKST-UBA01</strain>
    </source>
</reference>
<keyword evidence="3" id="KW-0479">Metal-binding</keyword>
<evidence type="ECO:0000313" key="10">
    <source>
        <dbReference type="Proteomes" id="UP000697710"/>
    </source>
</evidence>
<evidence type="ECO:0000256" key="6">
    <source>
        <dbReference type="ARBA" id="ARBA00023136"/>
    </source>
</evidence>
<feature type="transmembrane region" description="Helical" evidence="7">
    <location>
        <begin position="248"/>
        <end position="269"/>
    </location>
</feature>
<keyword evidence="4" id="KW-0408">Iron</keyword>
<keyword evidence="2" id="KW-1003">Cell membrane</keyword>
<dbReference type="PROSITE" id="PS51379">
    <property type="entry name" value="4FE4S_FER_2"/>
    <property type="match status" value="1"/>
</dbReference>
<evidence type="ECO:0000256" key="4">
    <source>
        <dbReference type="ARBA" id="ARBA00023004"/>
    </source>
</evidence>
<dbReference type="Pfam" id="PF12801">
    <property type="entry name" value="Fer4_5"/>
    <property type="match status" value="2"/>
</dbReference>